<keyword evidence="2" id="KW-1185">Reference proteome</keyword>
<organism evidence="1 2">
    <name type="scientific">Camellia lanceoleosa</name>
    <dbReference type="NCBI Taxonomy" id="1840588"/>
    <lineage>
        <taxon>Eukaryota</taxon>
        <taxon>Viridiplantae</taxon>
        <taxon>Streptophyta</taxon>
        <taxon>Embryophyta</taxon>
        <taxon>Tracheophyta</taxon>
        <taxon>Spermatophyta</taxon>
        <taxon>Magnoliopsida</taxon>
        <taxon>eudicotyledons</taxon>
        <taxon>Gunneridae</taxon>
        <taxon>Pentapetalae</taxon>
        <taxon>asterids</taxon>
        <taxon>Ericales</taxon>
        <taxon>Theaceae</taxon>
        <taxon>Camellia</taxon>
    </lineage>
</organism>
<evidence type="ECO:0000313" key="2">
    <source>
        <dbReference type="Proteomes" id="UP001060215"/>
    </source>
</evidence>
<sequence>MALCVQNHANVLPNDIATEFSGYACLLGNLLEMAGVAFSQPDCSFDMAIDFVAVATFLLEALPPMQSSNKESNEVDEDEIIVGGTQNSGFFQLEPGPNKKAISLPLRDEDYTEDIKDVHAYLDKVKKIVRPGCSQEVLNVAVSSMSSLARILSAMSSKPKPRASL</sequence>
<comment type="caution">
    <text evidence="1">The sequence shown here is derived from an EMBL/GenBank/DDBJ whole genome shotgun (WGS) entry which is preliminary data.</text>
</comment>
<protein>
    <submittedName>
        <fullName evidence="1">E3 ubiquitin-protein ligase UPL6</fullName>
    </submittedName>
</protein>
<evidence type="ECO:0000313" key="1">
    <source>
        <dbReference type="EMBL" id="KAI8026946.1"/>
    </source>
</evidence>
<proteinExistence type="predicted"/>
<name>A0ACC0ISS3_9ERIC</name>
<dbReference type="EMBL" id="CM045760">
    <property type="protein sequence ID" value="KAI8026946.1"/>
    <property type="molecule type" value="Genomic_DNA"/>
</dbReference>
<gene>
    <name evidence="1" type="ORF">LOK49_LG02G01010</name>
</gene>
<accession>A0ACC0ISS3</accession>
<dbReference type="Proteomes" id="UP001060215">
    <property type="component" value="Chromosome 3"/>
</dbReference>
<reference evidence="1 2" key="1">
    <citation type="journal article" date="2022" name="Plant J.">
        <title>Chromosome-level genome of Camellia lanceoleosa provides a valuable resource for understanding genome evolution and self-incompatibility.</title>
        <authorList>
            <person name="Gong W."/>
            <person name="Xiao S."/>
            <person name="Wang L."/>
            <person name="Liao Z."/>
            <person name="Chang Y."/>
            <person name="Mo W."/>
            <person name="Hu G."/>
            <person name="Li W."/>
            <person name="Zhao G."/>
            <person name="Zhu H."/>
            <person name="Hu X."/>
            <person name="Ji K."/>
            <person name="Xiang X."/>
            <person name="Song Q."/>
            <person name="Yuan D."/>
            <person name="Jin S."/>
            <person name="Zhang L."/>
        </authorList>
    </citation>
    <scope>NUCLEOTIDE SEQUENCE [LARGE SCALE GENOMIC DNA]</scope>
    <source>
        <strain evidence="1">SQ_2022a</strain>
    </source>
</reference>